<reference evidence="3" key="1">
    <citation type="submission" date="2019-10" db="EMBL/GenBank/DDBJ databases">
        <authorList>
            <person name="Zhang R."/>
            <person name="Pan Y."/>
            <person name="Wang J."/>
            <person name="Ma R."/>
            <person name="Yu S."/>
        </authorList>
    </citation>
    <scope>NUCLEOTIDE SEQUENCE</scope>
    <source>
        <strain evidence="3">LA-IB0</strain>
        <tissue evidence="3">Leaf</tissue>
    </source>
</reference>
<dbReference type="EMBL" id="WHWC01000018">
    <property type="protein sequence ID" value="KAG8365001.1"/>
    <property type="molecule type" value="Genomic_DNA"/>
</dbReference>
<feature type="chain" id="PRO_5043978216" evidence="2">
    <location>
        <begin position="23"/>
        <end position="123"/>
    </location>
</feature>
<sequence>MHQVFMAFLVPDFVLLCSGIYSFKTGSQSSEIFGRRRAWSADLQCLGRRFAVGVAVVLETATEKRPVMSSVLMLANGGASLPEPKEPGFVETSSSSNAEDHIDISISKESKKSSITITELEPK</sequence>
<feature type="compositionally biased region" description="Low complexity" evidence="1">
    <location>
        <begin position="113"/>
        <end position="123"/>
    </location>
</feature>
<protein>
    <submittedName>
        <fullName evidence="3">Uncharacterized protein</fullName>
    </submittedName>
</protein>
<evidence type="ECO:0000256" key="2">
    <source>
        <dbReference type="SAM" id="SignalP"/>
    </source>
</evidence>
<proteinExistence type="predicted"/>
<feature type="signal peptide" evidence="2">
    <location>
        <begin position="1"/>
        <end position="22"/>
    </location>
</feature>
<feature type="compositionally biased region" description="Basic and acidic residues" evidence="1">
    <location>
        <begin position="98"/>
        <end position="112"/>
    </location>
</feature>
<evidence type="ECO:0000313" key="4">
    <source>
        <dbReference type="Proteomes" id="UP000826271"/>
    </source>
</evidence>
<organism evidence="3 4">
    <name type="scientific">Buddleja alternifolia</name>
    <dbReference type="NCBI Taxonomy" id="168488"/>
    <lineage>
        <taxon>Eukaryota</taxon>
        <taxon>Viridiplantae</taxon>
        <taxon>Streptophyta</taxon>
        <taxon>Embryophyta</taxon>
        <taxon>Tracheophyta</taxon>
        <taxon>Spermatophyta</taxon>
        <taxon>Magnoliopsida</taxon>
        <taxon>eudicotyledons</taxon>
        <taxon>Gunneridae</taxon>
        <taxon>Pentapetalae</taxon>
        <taxon>asterids</taxon>
        <taxon>lamiids</taxon>
        <taxon>Lamiales</taxon>
        <taxon>Scrophulariaceae</taxon>
        <taxon>Buddlejeae</taxon>
        <taxon>Buddleja</taxon>
    </lineage>
</organism>
<comment type="caution">
    <text evidence="3">The sequence shown here is derived from an EMBL/GenBank/DDBJ whole genome shotgun (WGS) entry which is preliminary data.</text>
</comment>
<name>A0AAV6W431_9LAMI</name>
<evidence type="ECO:0000313" key="3">
    <source>
        <dbReference type="EMBL" id="KAG8365001.1"/>
    </source>
</evidence>
<accession>A0AAV6W431</accession>
<evidence type="ECO:0000256" key="1">
    <source>
        <dbReference type="SAM" id="MobiDB-lite"/>
    </source>
</evidence>
<keyword evidence="4" id="KW-1185">Reference proteome</keyword>
<dbReference type="AlphaFoldDB" id="A0AAV6W431"/>
<keyword evidence="2" id="KW-0732">Signal</keyword>
<gene>
    <name evidence="3" type="ORF">BUALT_Bualt18G0057600</name>
</gene>
<dbReference type="Proteomes" id="UP000826271">
    <property type="component" value="Unassembled WGS sequence"/>
</dbReference>
<feature type="region of interest" description="Disordered" evidence="1">
    <location>
        <begin position="79"/>
        <end position="123"/>
    </location>
</feature>